<dbReference type="Proteomes" id="UP000198802">
    <property type="component" value="Unassembled WGS sequence"/>
</dbReference>
<gene>
    <name evidence="1" type="ORF">Ga0074812_106365</name>
</gene>
<evidence type="ECO:0000313" key="1">
    <source>
        <dbReference type="EMBL" id="CUU56110.1"/>
    </source>
</evidence>
<reference evidence="2" key="1">
    <citation type="submission" date="2015-11" db="EMBL/GenBank/DDBJ databases">
        <authorList>
            <person name="Varghese N."/>
        </authorList>
    </citation>
    <scope>NUCLEOTIDE SEQUENCE [LARGE SCALE GENOMIC DNA]</scope>
    <source>
        <strain evidence="2">DSM 45899</strain>
    </source>
</reference>
<keyword evidence="2" id="KW-1185">Reference proteome</keyword>
<dbReference type="AlphaFoldDB" id="A0A0S4QLY9"/>
<protein>
    <submittedName>
        <fullName evidence="1">Uncharacterized protein</fullName>
    </submittedName>
</protein>
<proteinExistence type="predicted"/>
<name>A0A0S4QLY9_9ACTN</name>
<organism evidence="1 2">
    <name type="scientific">Parafrankia irregularis</name>
    <dbReference type="NCBI Taxonomy" id="795642"/>
    <lineage>
        <taxon>Bacteria</taxon>
        <taxon>Bacillati</taxon>
        <taxon>Actinomycetota</taxon>
        <taxon>Actinomycetes</taxon>
        <taxon>Frankiales</taxon>
        <taxon>Frankiaceae</taxon>
        <taxon>Parafrankia</taxon>
    </lineage>
</organism>
<dbReference type="RefSeq" id="WP_193209725.1">
    <property type="nucleotide sequence ID" value="NZ_FAOZ01000006.1"/>
</dbReference>
<accession>A0A0S4QLY9</accession>
<sequence length="123" mass="13694">MNEREGAFHGAMLDICRRASKDAGYRAGYFLQMVEDVGGVAAAIRLIGNARPSEGFTALWERGRLDLTVEAAVLDPRFSSLFSDDDLDAARDRLRQCGFRVDARPGRSKRYRQGAWCTSFVST</sequence>
<evidence type="ECO:0000313" key="2">
    <source>
        <dbReference type="Proteomes" id="UP000198802"/>
    </source>
</evidence>
<dbReference type="EMBL" id="FAOZ01000006">
    <property type="protein sequence ID" value="CUU56110.1"/>
    <property type="molecule type" value="Genomic_DNA"/>
</dbReference>